<dbReference type="RefSeq" id="WP_057917283.1">
    <property type="nucleotide sequence ID" value="NZ_CP011129.1"/>
</dbReference>
<reference evidence="2 3" key="1">
    <citation type="journal article" date="2015" name="BMC Genomics">
        <title>Comparative genomics and metabolic profiling of the genus Lysobacter.</title>
        <authorList>
            <person name="de Bruijn I."/>
            <person name="Cheng X."/>
            <person name="de Jager V."/>
            <person name="Exposito R.G."/>
            <person name="Watrous J."/>
            <person name="Patel N."/>
            <person name="Postma J."/>
            <person name="Dorrestein P.C."/>
            <person name="Kobayashi D."/>
            <person name="Raaijmakers J.M."/>
        </authorList>
    </citation>
    <scope>NUCLEOTIDE SEQUENCE [LARGE SCALE GENOMIC DNA]</scope>
    <source>
        <strain evidence="2 3">76</strain>
    </source>
</reference>
<dbReference type="eggNOG" id="ENOG5031IV5">
    <property type="taxonomic scope" value="Bacteria"/>
</dbReference>
<organism evidence="2 3">
    <name type="scientific">Lysobacter antibioticus</name>
    <dbReference type="NCBI Taxonomy" id="84531"/>
    <lineage>
        <taxon>Bacteria</taxon>
        <taxon>Pseudomonadati</taxon>
        <taxon>Pseudomonadota</taxon>
        <taxon>Gammaproteobacteria</taxon>
        <taxon>Lysobacterales</taxon>
        <taxon>Lysobacteraceae</taxon>
        <taxon>Lysobacter</taxon>
    </lineage>
</organism>
<feature type="signal peptide" evidence="1">
    <location>
        <begin position="1"/>
        <end position="23"/>
    </location>
</feature>
<sequence>MKPAPLLPALLAAALAACSAAPAPPTAASAAAPAATTAAAPAPATAVAPVEAPLAPPGTIKHALAAGEYLLPFTIAPEQAETHDPRVLQWSEHPCGATPYARVRALPLDDKLLLADEVIEIDDAGQELRRWRKPFEADVVAIDGERLRLRSLDGNGVEQLLWTDPAGTLAPAQVAAEAEPRLFDCPTLKAFAGSDFVQCLEYADAGGAKRKLAYEGVCT</sequence>
<dbReference type="KEGG" id="lab:LA76x_1621"/>
<evidence type="ECO:0000313" key="2">
    <source>
        <dbReference type="EMBL" id="ALN79777.1"/>
    </source>
</evidence>
<dbReference type="PROSITE" id="PS51257">
    <property type="entry name" value="PROKAR_LIPOPROTEIN"/>
    <property type="match status" value="1"/>
</dbReference>
<dbReference type="STRING" id="84531.LA76x_1621"/>
<dbReference type="AlphaFoldDB" id="A0A0S2F8I4"/>
<keyword evidence="3" id="KW-1185">Reference proteome</keyword>
<dbReference type="Proteomes" id="UP000060787">
    <property type="component" value="Chromosome"/>
</dbReference>
<dbReference type="PATRIC" id="fig|84531.8.peg.1650"/>
<evidence type="ECO:0000256" key="1">
    <source>
        <dbReference type="SAM" id="SignalP"/>
    </source>
</evidence>
<protein>
    <recommendedName>
        <fullName evidence="4">Lipoprotein</fullName>
    </recommendedName>
</protein>
<evidence type="ECO:0008006" key="4">
    <source>
        <dbReference type="Google" id="ProtNLM"/>
    </source>
</evidence>
<gene>
    <name evidence="2" type="ORF">LA76x_1621</name>
</gene>
<evidence type="ECO:0000313" key="3">
    <source>
        <dbReference type="Proteomes" id="UP000060787"/>
    </source>
</evidence>
<name>A0A0S2F8I4_LYSAN</name>
<dbReference type="EMBL" id="CP011129">
    <property type="protein sequence ID" value="ALN79777.1"/>
    <property type="molecule type" value="Genomic_DNA"/>
</dbReference>
<feature type="chain" id="PRO_5006596744" description="Lipoprotein" evidence="1">
    <location>
        <begin position="24"/>
        <end position="219"/>
    </location>
</feature>
<keyword evidence="1" id="KW-0732">Signal</keyword>
<accession>A0A0S2F8I4</accession>
<proteinExistence type="predicted"/>